<comment type="caution">
    <text evidence="2">The sequence shown here is derived from an EMBL/GenBank/DDBJ whole genome shotgun (WGS) entry which is preliminary data.</text>
</comment>
<dbReference type="NCBIfam" id="NF003353">
    <property type="entry name" value="PRK04387.1"/>
    <property type="match status" value="1"/>
</dbReference>
<reference evidence="2 3" key="1">
    <citation type="submission" date="2019-11" db="EMBL/GenBank/DDBJ databases">
        <authorList>
            <person name="Li X."/>
        </authorList>
    </citation>
    <scope>NUCLEOTIDE SEQUENCE [LARGE SCALE GENOMIC DNA]</scope>
    <source>
        <strain evidence="2 3">L9</strain>
    </source>
</reference>
<dbReference type="AlphaFoldDB" id="A0A6N8FPY7"/>
<dbReference type="Gene3D" id="1.10.220.80">
    <property type="entry name" value="BH2638-like"/>
    <property type="match status" value="1"/>
</dbReference>
<keyword evidence="3" id="KW-1185">Reference proteome</keyword>
<evidence type="ECO:0000313" key="3">
    <source>
        <dbReference type="Proteomes" id="UP000469125"/>
    </source>
</evidence>
<dbReference type="PIRSF" id="PIRSF037260">
    <property type="entry name" value="UPF0223"/>
    <property type="match status" value="1"/>
</dbReference>
<gene>
    <name evidence="2" type="ORF">GMD78_14515</name>
</gene>
<dbReference type="Pfam" id="PF05256">
    <property type="entry name" value="UPF0223"/>
    <property type="match status" value="1"/>
</dbReference>
<evidence type="ECO:0000313" key="2">
    <source>
        <dbReference type="EMBL" id="MUK89578.1"/>
    </source>
</evidence>
<dbReference type="RefSeq" id="WP_155669549.1">
    <property type="nucleotide sequence ID" value="NZ_WOCA01000012.1"/>
</dbReference>
<dbReference type="InterPro" id="IPR007920">
    <property type="entry name" value="UPF0223"/>
</dbReference>
<name>A0A6N8FPY7_9BACI</name>
<dbReference type="InterPro" id="IPR023324">
    <property type="entry name" value="BH2638-like_sf"/>
</dbReference>
<sequence>MNYQYPFDISWSKQEVIDVIHFFTLIERAYEKGVGREELMNAYRKFKQIVPSKSEEKQIFADFEKESGYSSYHTVKQAKDQDASGIVKMKKNTNTRR</sequence>
<dbReference type="HAMAP" id="MF_01041">
    <property type="entry name" value="UPF0223"/>
    <property type="match status" value="1"/>
</dbReference>
<protein>
    <recommendedName>
        <fullName evidence="1">UPF0223 protein GMD78_14515</fullName>
    </recommendedName>
</protein>
<organism evidence="2 3">
    <name type="scientific">Ornithinibacillus caprae</name>
    <dbReference type="NCBI Taxonomy" id="2678566"/>
    <lineage>
        <taxon>Bacteria</taxon>
        <taxon>Bacillati</taxon>
        <taxon>Bacillota</taxon>
        <taxon>Bacilli</taxon>
        <taxon>Bacillales</taxon>
        <taxon>Bacillaceae</taxon>
        <taxon>Ornithinibacillus</taxon>
    </lineage>
</organism>
<dbReference type="EMBL" id="WOCA01000012">
    <property type="protein sequence ID" value="MUK89578.1"/>
    <property type="molecule type" value="Genomic_DNA"/>
</dbReference>
<proteinExistence type="inferred from homology"/>
<dbReference type="SUPFAM" id="SSF158504">
    <property type="entry name" value="BH2638-like"/>
    <property type="match status" value="1"/>
</dbReference>
<dbReference type="Proteomes" id="UP000469125">
    <property type="component" value="Unassembled WGS sequence"/>
</dbReference>
<comment type="similarity">
    <text evidence="1">Belongs to the UPF0223 family.</text>
</comment>
<evidence type="ECO:0000256" key="1">
    <source>
        <dbReference type="HAMAP-Rule" id="MF_01041"/>
    </source>
</evidence>
<accession>A0A6N8FPY7</accession>